<reference evidence="1 2" key="1">
    <citation type="journal article" date="2010" name="Virol. J.">
        <title>Genomes of the T4-related bacteriophages as windows on microbial genome evolution.</title>
        <authorList>
            <person name="Petrov V.M."/>
            <person name="Ratnayaka S."/>
            <person name="Nolan J.M."/>
            <person name="Miller E.S."/>
            <person name="Karam J.D."/>
        </authorList>
    </citation>
    <scope>NUCLEOTIDE SEQUENCE [LARGE SCALE GENOMIC DNA]</scope>
</reference>
<organism evidence="1 2">
    <name type="scientific">Aeromonas phage PX29</name>
    <dbReference type="NCBI Taxonomy" id="926067"/>
    <lineage>
        <taxon>Viruses</taxon>
        <taxon>Duplodnaviria</taxon>
        <taxon>Heunggongvirae</taxon>
        <taxon>Uroviricota</taxon>
        <taxon>Caudoviricetes</taxon>
        <taxon>Pantevenvirales</taxon>
        <taxon>Straboviridae</taxon>
        <taxon>Angelvirus</taxon>
        <taxon>Angelvirus px29</taxon>
    </lineage>
</organism>
<protein>
    <submittedName>
        <fullName evidence="1">Uncharacterized protein</fullName>
    </submittedName>
</protein>
<keyword evidence="2" id="KW-1185">Reference proteome</keyword>
<sequence>MKKIATLVGTRFPPSQIAGIASKIGRNLSDKGFIGRSGGAIGMDQAWLSDYDPSLCEIYRPDDKGINVLNFDNFFEAEEMVKRIIPHFEYLDFYSQWLHTRNAYQVLGRDLNTPSDFLLCYAPVRNKVVQGGTRTAFVLARRNGIPVYNLYDPEHLKKWCDKFQIEVEVSSNKQIDLSFLE</sequence>
<dbReference type="OrthoDB" id="24011at10239"/>
<dbReference type="RefSeq" id="YP_009011653.1">
    <property type="nucleotide sequence ID" value="NC_023688.1"/>
</dbReference>
<gene>
    <name evidence="1" type="ORF">PX29p224</name>
</gene>
<accession>E5DQF7</accession>
<evidence type="ECO:0000313" key="2">
    <source>
        <dbReference type="Proteomes" id="UP000008726"/>
    </source>
</evidence>
<dbReference type="Proteomes" id="UP000008726">
    <property type="component" value="Segment"/>
</dbReference>
<proteinExistence type="predicted"/>
<name>E5DQF7_9CAUD</name>
<dbReference type="EMBL" id="GU396103">
    <property type="protein sequence ID" value="ADQ52943.1"/>
    <property type="molecule type" value="Genomic_DNA"/>
</dbReference>
<evidence type="ECO:0000313" key="1">
    <source>
        <dbReference type="EMBL" id="ADQ52943.1"/>
    </source>
</evidence>
<dbReference type="GeneID" id="18560148"/>
<dbReference type="KEGG" id="vg:18560148"/>